<comment type="caution">
    <text evidence="2">The sequence shown here is derived from an EMBL/GenBank/DDBJ whole genome shotgun (WGS) entry which is preliminary data.</text>
</comment>
<dbReference type="RefSeq" id="WP_151893642.1">
    <property type="nucleotide sequence ID" value="NZ_BKCF01000001.1"/>
</dbReference>
<protein>
    <recommendedName>
        <fullName evidence="1">RES domain-containing protein</fullName>
    </recommendedName>
</protein>
<name>A0A5J4G157_9FLAO</name>
<gene>
    <name evidence="2" type="ORF">ULMS_12490</name>
</gene>
<proteinExistence type="predicted"/>
<sequence>MKIYRIVKEAYKDDLSGEGARLFGGRWNNRGDAMLYFSEHLSLCVLEILVHLDYQFIDNDFYYIEASIPKENLMSAQEQAVLLPQWNALVSQTHTENWGSLWLKNRTSLAMAVPSVVLPQENNILVNPKHPLISKLEITKVERLKIDERI</sequence>
<dbReference type="EMBL" id="BKCF01000001">
    <property type="protein sequence ID" value="GEQ85741.1"/>
    <property type="molecule type" value="Genomic_DNA"/>
</dbReference>
<dbReference type="Pfam" id="PF08808">
    <property type="entry name" value="RES"/>
    <property type="match status" value="1"/>
</dbReference>
<dbReference type="Proteomes" id="UP000326994">
    <property type="component" value="Unassembled WGS sequence"/>
</dbReference>
<evidence type="ECO:0000259" key="1">
    <source>
        <dbReference type="SMART" id="SM00953"/>
    </source>
</evidence>
<accession>A0A5J4G157</accession>
<organism evidence="2 3">
    <name type="scientific">Patiriisocius marinistellae</name>
    <dbReference type="NCBI Taxonomy" id="2494560"/>
    <lineage>
        <taxon>Bacteria</taxon>
        <taxon>Pseudomonadati</taxon>
        <taxon>Bacteroidota</taxon>
        <taxon>Flavobacteriia</taxon>
        <taxon>Flavobacteriales</taxon>
        <taxon>Flavobacteriaceae</taxon>
        <taxon>Patiriisocius</taxon>
    </lineage>
</organism>
<evidence type="ECO:0000313" key="3">
    <source>
        <dbReference type="Proteomes" id="UP000326994"/>
    </source>
</evidence>
<evidence type="ECO:0000313" key="2">
    <source>
        <dbReference type="EMBL" id="GEQ85741.1"/>
    </source>
</evidence>
<feature type="domain" description="RES" evidence="1">
    <location>
        <begin position="14"/>
        <end position="140"/>
    </location>
</feature>
<dbReference type="AlphaFoldDB" id="A0A5J4G157"/>
<keyword evidence="3" id="KW-1185">Reference proteome</keyword>
<dbReference type="OrthoDB" id="9789501at2"/>
<dbReference type="InterPro" id="IPR014914">
    <property type="entry name" value="RES_dom"/>
</dbReference>
<reference evidence="2 3" key="1">
    <citation type="submission" date="2019-08" db="EMBL/GenBank/DDBJ databases">
        <title>Ulvibacter marinistellae sp. nov., isolated from a starfish, Patiria pectinifera.</title>
        <authorList>
            <person name="Kawano K."/>
            <person name="Ushijima N."/>
            <person name="Kihara M."/>
            <person name="Itoh H."/>
        </authorList>
    </citation>
    <scope>NUCLEOTIDE SEQUENCE [LARGE SCALE GENOMIC DNA]</scope>
    <source>
        <strain evidence="2 3">KK4</strain>
    </source>
</reference>
<dbReference type="SMART" id="SM00953">
    <property type="entry name" value="RES"/>
    <property type="match status" value="1"/>
</dbReference>